<dbReference type="GO" id="GO:0004691">
    <property type="term" value="F:cAMP-dependent protein kinase activity"/>
    <property type="evidence" value="ECO:0007669"/>
    <property type="project" value="UniProtKB-EC"/>
</dbReference>
<comment type="catalytic activity">
    <reaction evidence="8">
        <text>L-seryl-[protein] + ATP = O-phospho-L-seryl-[protein] + ADP + H(+)</text>
        <dbReference type="Rhea" id="RHEA:17989"/>
        <dbReference type="Rhea" id="RHEA-COMP:9863"/>
        <dbReference type="Rhea" id="RHEA-COMP:11604"/>
        <dbReference type="ChEBI" id="CHEBI:15378"/>
        <dbReference type="ChEBI" id="CHEBI:29999"/>
        <dbReference type="ChEBI" id="CHEBI:30616"/>
        <dbReference type="ChEBI" id="CHEBI:83421"/>
        <dbReference type="ChEBI" id="CHEBI:456216"/>
        <dbReference type="EC" id="2.7.11.11"/>
    </reaction>
</comment>
<organism evidence="14 15">
    <name type="scientific">Myriangium duriaei CBS 260.36</name>
    <dbReference type="NCBI Taxonomy" id="1168546"/>
    <lineage>
        <taxon>Eukaryota</taxon>
        <taxon>Fungi</taxon>
        <taxon>Dikarya</taxon>
        <taxon>Ascomycota</taxon>
        <taxon>Pezizomycotina</taxon>
        <taxon>Dothideomycetes</taxon>
        <taxon>Dothideomycetidae</taxon>
        <taxon>Myriangiales</taxon>
        <taxon>Myriangiaceae</taxon>
        <taxon>Myriangium</taxon>
    </lineage>
</organism>
<dbReference type="PROSITE" id="PS00107">
    <property type="entry name" value="PROTEIN_KINASE_ATP"/>
    <property type="match status" value="1"/>
</dbReference>
<keyword evidence="3" id="KW-0808">Transferase</keyword>
<accession>A0A9P4J952</accession>
<evidence type="ECO:0000256" key="10">
    <source>
        <dbReference type="RuleBase" id="RU000304"/>
    </source>
</evidence>
<feature type="domain" description="Protein kinase" evidence="12">
    <location>
        <begin position="68"/>
        <end position="330"/>
    </location>
</feature>
<dbReference type="PROSITE" id="PS50011">
    <property type="entry name" value="PROTEIN_KINASE_DOM"/>
    <property type="match status" value="1"/>
</dbReference>
<feature type="region of interest" description="Disordered" evidence="11">
    <location>
        <begin position="1"/>
        <end position="25"/>
    </location>
</feature>
<dbReference type="OrthoDB" id="63267at2759"/>
<dbReference type="InterPro" id="IPR000719">
    <property type="entry name" value="Prot_kinase_dom"/>
</dbReference>
<keyword evidence="5" id="KW-0418">Kinase</keyword>
<gene>
    <name evidence="14" type="ORF">K461DRAFT_221246</name>
</gene>
<evidence type="ECO:0000259" key="13">
    <source>
        <dbReference type="PROSITE" id="PS51285"/>
    </source>
</evidence>
<dbReference type="PANTHER" id="PTHR24353:SF37">
    <property type="entry name" value="CAMP-DEPENDENT PROTEIN KINASE CATALYTIC SUBUNIT PRKX"/>
    <property type="match status" value="1"/>
</dbReference>
<evidence type="ECO:0000256" key="4">
    <source>
        <dbReference type="ARBA" id="ARBA00022741"/>
    </source>
</evidence>
<protein>
    <recommendedName>
        <fullName evidence="1">cAMP-dependent protein kinase</fullName>
        <ecNumber evidence="1">2.7.11.11</ecNumber>
    </recommendedName>
</protein>
<dbReference type="InterPro" id="IPR011009">
    <property type="entry name" value="Kinase-like_dom_sf"/>
</dbReference>
<dbReference type="GO" id="GO:0005952">
    <property type="term" value="C:cAMP-dependent protein kinase complex"/>
    <property type="evidence" value="ECO:0007669"/>
    <property type="project" value="TreeGrafter"/>
</dbReference>
<comment type="caution">
    <text evidence="14">The sequence shown here is derived from an EMBL/GenBank/DDBJ whole genome shotgun (WGS) entry which is preliminary data.</text>
</comment>
<comment type="catalytic activity">
    <reaction evidence="7">
        <text>L-threonyl-[protein] + ATP = O-phospho-L-threonyl-[protein] + ADP + H(+)</text>
        <dbReference type="Rhea" id="RHEA:46608"/>
        <dbReference type="Rhea" id="RHEA-COMP:11060"/>
        <dbReference type="Rhea" id="RHEA-COMP:11605"/>
        <dbReference type="ChEBI" id="CHEBI:15378"/>
        <dbReference type="ChEBI" id="CHEBI:30013"/>
        <dbReference type="ChEBI" id="CHEBI:30616"/>
        <dbReference type="ChEBI" id="CHEBI:61977"/>
        <dbReference type="ChEBI" id="CHEBI:456216"/>
        <dbReference type="EC" id="2.7.11.11"/>
    </reaction>
</comment>
<dbReference type="SMART" id="SM00220">
    <property type="entry name" value="S_TKc"/>
    <property type="match status" value="1"/>
</dbReference>
<reference evidence="14" key="1">
    <citation type="journal article" date="2020" name="Stud. Mycol.">
        <title>101 Dothideomycetes genomes: a test case for predicting lifestyles and emergence of pathogens.</title>
        <authorList>
            <person name="Haridas S."/>
            <person name="Albert R."/>
            <person name="Binder M."/>
            <person name="Bloem J."/>
            <person name="Labutti K."/>
            <person name="Salamov A."/>
            <person name="Andreopoulos B."/>
            <person name="Baker S."/>
            <person name="Barry K."/>
            <person name="Bills G."/>
            <person name="Bluhm B."/>
            <person name="Cannon C."/>
            <person name="Castanera R."/>
            <person name="Culley D."/>
            <person name="Daum C."/>
            <person name="Ezra D."/>
            <person name="Gonzalez J."/>
            <person name="Henrissat B."/>
            <person name="Kuo A."/>
            <person name="Liang C."/>
            <person name="Lipzen A."/>
            <person name="Lutzoni F."/>
            <person name="Magnuson J."/>
            <person name="Mondo S."/>
            <person name="Nolan M."/>
            <person name="Ohm R."/>
            <person name="Pangilinan J."/>
            <person name="Park H.-J."/>
            <person name="Ramirez L."/>
            <person name="Alfaro M."/>
            <person name="Sun H."/>
            <person name="Tritt A."/>
            <person name="Yoshinaga Y."/>
            <person name="Zwiers L.-H."/>
            <person name="Turgeon B."/>
            <person name="Goodwin S."/>
            <person name="Spatafora J."/>
            <person name="Crous P."/>
            <person name="Grigoriev I."/>
        </authorList>
    </citation>
    <scope>NUCLEOTIDE SEQUENCE</scope>
    <source>
        <strain evidence="14">CBS 260.36</strain>
    </source>
</reference>
<evidence type="ECO:0000313" key="14">
    <source>
        <dbReference type="EMBL" id="KAF2155717.1"/>
    </source>
</evidence>
<feature type="domain" description="AGC-kinase C-terminal" evidence="13">
    <location>
        <begin position="331"/>
        <end position="388"/>
    </location>
</feature>
<dbReference type="InterPro" id="IPR008271">
    <property type="entry name" value="Ser/Thr_kinase_AS"/>
</dbReference>
<dbReference type="SUPFAM" id="SSF56112">
    <property type="entry name" value="Protein kinase-like (PK-like)"/>
    <property type="match status" value="1"/>
</dbReference>
<dbReference type="Pfam" id="PF00069">
    <property type="entry name" value="Pkinase"/>
    <property type="match status" value="1"/>
</dbReference>
<dbReference type="PANTHER" id="PTHR24353">
    <property type="entry name" value="CYCLIC NUCLEOTIDE-DEPENDENT PROTEIN KINASE"/>
    <property type="match status" value="1"/>
</dbReference>
<proteinExistence type="inferred from homology"/>
<keyword evidence="15" id="KW-1185">Reference proteome</keyword>
<dbReference type="Gene3D" id="3.30.200.20">
    <property type="entry name" value="Phosphorylase Kinase, domain 1"/>
    <property type="match status" value="1"/>
</dbReference>
<dbReference type="InterPro" id="IPR017441">
    <property type="entry name" value="Protein_kinase_ATP_BS"/>
</dbReference>
<dbReference type="FunFam" id="1.10.510.10:FF:000005">
    <property type="entry name" value="cAMP-dependent protein kinase catalytic subunit alpha"/>
    <property type="match status" value="1"/>
</dbReference>
<dbReference type="FunFam" id="3.30.200.20:FF:000822">
    <property type="entry name" value="cAMP-dependent protein kinase catalytic subunit, putative"/>
    <property type="match status" value="1"/>
</dbReference>
<evidence type="ECO:0000256" key="9">
    <source>
        <dbReference type="PROSITE-ProRule" id="PRU10141"/>
    </source>
</evidence>
<feature type="compositionally biased region" description="Basic residues" evidence="11">
    <location>
        <begin position="1"/>
        <end position="10"/>
    </location>
</feature>
<dbReference type="InterPro" id="IPR000961">
    <property type="entry name" value="AGC-kinase_C"/>
</dbReference>
<feature type="binding site" evidence="9">
    <location>
        <position position="102"/>
    </location>
    <ligand>
        <name>ATP</name>
        <dbReference type="ChEBI" id="CHEBI:30616"/>
    </ligand>
</feature>
<keyword evidence="4 9" id="KW-0547">Nucleotide-binding</keyword>
<name>A0A9P4J952_9PEZI</name>
<dbReference type="GO" id="GO:0005829">
    <property type="term" value="C:cytosol"/>
    <property type="evidence" value="ECO:0007669"/>
    <property type="project" value="TreeGrafter"/>
</dbReference>
<dbReference type="PROSITE" id="PS00108">
    <property type="entry name" value="PROTEIN_KINASE_ST"/>
    <property type="match status" value="1"/>
</dbReference>
<evidence type="ECO:0000256" key="1">
    <source>
        <dbReference type="ARBA" id="ARBA00012444"/>
    </source>
</evidence>
<dbReference type="EMBL" id="ML996082">
    <property type="protein sequence ID" value="KAF2155717.1"/>
    <property type="molecule type" value="Genomic_DNA"/>
</dbReference>
<evidence type="ECO:0000259" key="12">
    <source>
        <dbReference type="PROSITE" id="PS50011"/>
    </source>
</evidence>
<sequence>MQKITSRLHRGSTSNGASKEDLAQRENERRRLCEWDAEKRPLDYDQILVEPNKKPVGHSSKVLRVDDFELVKTLGTGTFARVWLVRFTNAKGEDRDRVFALKKLRKVDVIRLKQVEHVRNERNVLASVAGHPFITTMVASFQDNDTLYMVLDYCPGGEVFSYLRRARRFNEATSQFYAAEIVLILEFLHDKQGVAYRDLKPENILIDAEGHLKLVDFGFAKKVENRETYTLCGTPEYLAPEVIRNTGHGLAVDWWALGILIYEFLVGQPPFWDQNPMKIYEQIVEGKIRFPSAMSQDARDIISGLCTVDTAKRLGNIRGGASAVKSHPWFKGIDWDAVYYRKGQGPIVPHLSGPSDTRNFDEYEAEPRAKEQYTKELSDKYDWHFRDF</sequence>
<dbReference type="Gene3D" id="1.10.510.10">
    <property type="entry name" value="Transferase(Phosphotransferase) domain 1"/>
    <property type="match status" value="1"/>
</dbReference>
<evidence type="ECO:0000256" key="3">
    <source>
        <dbReference type="ARBA" id="ARBA00022679"/>
    </source>
</evidence>
<dbReference type="PROSITE" id="PS51285">
    <property type="entry name" value="AGC_KINASE_CTER"/>
    <property type="match status" value="1"/>
</dbReference>
<evidence type="ECO:0000256" key="7">
    <source>
        <dbReference type="ARBA" id="ARBA00047292"/>
    </source>
</evidence>
<keyword evidence="6 9" id="KW-0067">ATP-binding</keyword>
<keyword evidence="2 10" id="KW-0723">Serine/threonine-protein kinase</keyword>
<dbReference type="GO" id="GO:0005524">
    <property type="term" value="F:ATP binding"/>
    <property type="evidence" value="ECO:0007669"/>
    <property type="project" value="UniProtKB-UniRule"/>
</dbReference>
<dbReference type="EC" id="2.7.11.11" evidence="1"/>
<evidence type="ECO:0000313" key="15">
    <source>
        <dbReference type="Proteomes" id="UP000799439"/>
    </source>
</evidence>
<evidence type="ECO:0000256" key="5">
    <source>
        <dbReference type="ARBA" id="ARBA00022777"/>
    </source>
</evidence>
<dbReference type="Proteomes" id="UP000799439">
    <property type="component" value="Unassembled WGS sequence"/>
</dbReference>
<evidence type="ECO:0000256" key="6">
    <source>
        <dbReference type="ARBA" id="ARBA00022840"/>
    </source>
</evidence>
<dbReference type="CDD" id="cd05580">
    <property type="entry name" value="STKc_PKA_like"/>
    <property type="match status" value="1"/>
</dbReference>
<evidence type="ECO:0000256" key="11">
    <source>
        <dbReference type="SAM" id="MobiDB-lite"/>
    </source>
</evidence>
<comment type="similarity">
    <text evidence="10">Belongs to the protein kinase superfamily.</text>
</comment>
<dbReference type="SMART" id="SM00133">
    <property type="entry name" value="S_TK_X"/>
    <property type="match status" value="1"/>
</dbReference>
<evidence type="ECO:0000256" key="2">
    <source>
        <dbReference type="ARBA" id="ARBA00022527"/>
    </source>
</evidence>
<dbReference type="AlphaFoldDB" id="A0A9P4J952"/>
<evidence type="ECO:0000256" key="8">
    <source>
        <dbReference type="ARBA" id="ARBA00047454"/>
    </source>
</evidence>